<protein>
    <recommendedName>
        <fullName evidence="7">Ig-like domain-containing protein</fullName>
    </recommendedName>
</protein>
<organism evidence="8 9">
    <name type="scientific">Xenoophorus captivus</name>
    <dbReference type="NCBI Taxonomy" id="1517983"/>
    <lineage>
        <taxon>Eukaryota</taxon>
        <taxon>Metazoa</taxon>
        <taxon>Chordata</taxon>
        <taxon>Craniata</taxon>
        <taxon>Vertebrata</taxon>
        <taxon>Euteleostomi</taxon>
        <taxon>Actinopterygii</taxon>
        <taxon>Neopterygii</taxon>
        <taxon>Teleostei</taxon>
        <taxon>Neoteleostei</taxon>
        <taxon>Acanthomorphata</taxon>
        <taxon>Ovalentaria</taxon>
        <taxon>Atherinomorphae</taxon>
        <taxon>Cyprinodontiformes</taxon>
        <taxon>Goodeidae</taxon>
        <taxon>Xenoophorus</taxon>
    </lineage>
</organism>
<feature type="domain" description="Ig-like" evidence="7">
    <location>
        <begin position="16"/>
        <end position="97"/>
    </location>
</feature>
<comment type="caution">
    <text evidence="8">The sequence shown here is derived from an EMBL/GenBank/DDBJ whole genome shotgun (WGS) entry which is preliminary data.</text>
</comment>
<dbReference type="InterPro" id="IPR007110">
    <property type="entry name" value="Ig-like_dom"/>
</dbReference>
<sequence>MATQLSQDDLTLTRREGQSVSFSCGGTDQCAGDYVFWYQKKDTETFKLILRFDTSNSNIRNDYNHPQKDDFSASKTQNGCELKINQVKLSHSASYYCGCYKSGSTVRNDPCSLNKNLQMNRRQTVFVTEREQKTTAQVH</sequence>
<comment type="subcellular location">
    <subcellularLocation>
        <location evidence="1">Membrane</location>
    </subcellularLocation>
</comment>
<dbReference type="SMART" id="SM00409">
    <property type="entry name" value="IG"/>
    <property type="match status" value="1"/>
</dbReference>
<keyword evidence="6" id="KW-0393">Immunoglobulin domain</keyword>
<dbReference type="CDD" id="cd00099">
    <property type="entry name" value="IgV"/>
    <property type="match status" value="1"/>
</dbReference>
<evidence type="ECO:0000256" key="5">
    <source>
        <dbReference type="ARBA" id="ARBA00023170"/>
    </source>
</evidence>
<evidence type="ECO:0000256" key="2">
    <source>
        <dbReference type="ARBA" id="ARBA00022692"/>
    </source>
</evidence>
<dbReference type="EMBL" id="JAHRIN010024213">
    <property type="protein sequence ID" value="MEQ2199221.1"/>
    <property type="molecule type" value="Genomic_DNA"/>
</dbReference>
<dbReference type="PANTHER" id="PTHR19256">
    <property type="entry name" value="T-CELL RECEPTOR GAMMA CHAIN"/>
    <property type="match status" value="1"/>
</dbReference>
<keyword evidence="9" id="KW-1185">Reference proteome</keyword>
<keyword evidence="2" id="KW-0812">Transmembrane</keyword>
<evidence type="ECO:0000313" key="8">
    <source>
        <dbReference type="EMBL" id="MEQ2199221.1"/>
    </source>
</evidence>
<evidence type="ECO:0000256" key="3">
    <source>
        <dbReference type="ARBA" id="ARBA00022989"/>
    </source>
</evidence>
<keyword evidence="5" id="KW-0675">Receptor</keyword>
<dbReference type="InterPro" id="IPR003599">
    <property type="entry name" value="Ig_sub"/>
</dbReference>
<evidence type="ECO:0000313" key="9">
    <source>
        <dbReference type="Proteomes" id="UP001434883"/>
    </source>
</evidence>
<reference evidence="8 9" key="1">
    <citation type="submission" date="2021-06" db="EMBL/GenBank/DDBJ databases">
        <authorList>
            <person name="Palmer J.M."/>
        </authorList>
    </citation>
    <scope>NUCLEOTIDE SEQUENCE [LARGE SCALE GENOMIC DNA]</scope>
    <source>
        <strain evidence="8 9">XC_2019</strain>
        <tissue evidence="8">Muscle</tissue>
    </source>
</reference>
<dbReference type="SUPFAM" id="SSF48726">
    <property type="entry name" value="Immunoglobulin"/>
    <property type="match status" value="1"/>
</dbReference>
<gene>
    <name evidence="8" type="ORF">XENOCAPTIV_027869</name>
</gene>
<accession>A0ABV0QUW9</accession>
<dbReference type="PANTHER" id="PTHR19256:SF65">
    <property type="entry name" value="T CELL RECEPTOR GAMMA CONSTANT 1-RELATED"/>
    <property type="match status" value="1"/>
</dbReference>
<evidence type="ECO:0000256" key="1">
    <source>
        <dbReference type="ARBA" id="ARBA00004370"/>
    </source>
</evidence>
<dbReference type="InterPro" id="IPR036179">
    <property type="entry name" value="Ig-like_dom_sf"/>
</dbReference>
<name>A0ABV0QUW9_9TELE</name>
<dbReference type="InterPro" id="IPR051117">
    <property type="entry name" value="TRG_var/const_region"/>
</dbReference>
<evidence type="ECO:0000256" key="4">
    <source>
        <dbReference type="ARBA" id="ARBA00023136"/>
    </source>
</evidence>
<keyword evidence="4" id="KW-0472">Membrane</keyword>
<dbReference type="InterPro" id="IPR013106">
    <property type="entry name" value="Ig_V-set"/>
</dbReference>
<proteinExistence type="predicted"/>
<dbReference type="InterPro" id="IPR013783">
    <property type="entry name" value="Ig-like_fold"/>
</dbReference>
<keyword evidence="3" id="KW-1133">Transmembrane helix</keyword>
<evidence type="ECO:0000256" key="6">
    <source>
        <dbReference type="ARBA" id="ARBA00023319"/>
    </source>
</evidence>
<dbReference type="Pfam" id="PF07686">
    <property type="entry name" value="V-set"/>
    <property type="match status" value="1"/>
</dbReference>
<dbReference type="Gene3D" id="2.60.40.10">
    <property type="entry name" value="Immunoglobulins"/>
    <property type="match status" value="1"/>
</dbReference>
<evidence type="ECO:0000259" key="7">
    <source>
        <dbReference type="PROSITE" id="PS50835"/>
    </source>
</evidence>
<dbReference type="Proteomes" id="UP001434883">
    <property type="component" value="Unassembled WGS sequence"/>
</dbReference>
<dbReference type="PROSITE" id="PS50835">
    <property type="entry name" value="IG_LIKE"/>
    <property type="match status" value="1"/>
</dbReference>